<evidence type="ECO:0000259" key="3">
    <source>
        <dbReference type="Pfam" id="PF18915"/>
    </source>
</evidence>
<sequence length="413" mass="43045">MIANVSAHRRANAFAQALDERPAQGLAAQQGTAPEQRDRTDEPSRMLALAGGLGALPPPVLDPEVKVVQRARLVAAMETMLREGTVPGLDSPRPSVPGQRSRKGAHRANPLSKLKPRTRLSKRLAAGGLTVSVAAGAFGGVAAASGDALPGDSLYGLKRGMEDLRLGMAGDDADRGQLLLDQAGTRLSEARRLMDRGSAGRLDHEHLGEIRRALNGVKYDAGEGHRLLSKAYEADHSLGHLQALSSFAGTHREAWDQLRGRLPVQFVDVSDEVTSVFDAMESEVTPLLPHTPAAKPGTPEQPGSPTSGDRDSASPHARERDKDTGDGKDGASRETPAQDEARGTSPAPSGHARDDDGLLGDAGRLLDPLKPPTGASSPDGTGGGASKGTQGGTGGDRDRAPDPVPDITLPPLP</sequence>
<dbReference type="Pfam" id="PF18915">
    <property type="entry name" value="DUF5667"/>
    <property type="match status" value="1"/>
</dbReference>
<feature type="region of interest" description="Disordered" evidence="1">
    <location>
        <begin position="84"/>
        <end position="110"/>
    </location>
</feature>
<dbReference type="RefSeq" id="WP_311677649.1">
    <property type="nucleotide sequence ID" value="NZ_JAVRER010000067.1"/>
</dbReference>
<feature type="compositionally biased region" description="Basic and acidic residues" evidence="1">
    <location>
        <begin position="35"/>
        <end position="44"/>
    </location>
</feature>
<feature type="domain" description="DUF5667" evidence="3">
    <location>
        <begin position="148"/>
        <end position="217"/>
    </location>
</feature>
<gene>
    <name evidence="4" type="ORF">RM574_27365</name>
</gene>
<name>A0ABD5ECS6_9ACTN</name>
<keyword evidence="2" id="KW-1133">Transmembrane helix</keyword>
<dbReference type="EMBL" id="JAVRER010000067">
    <property type="protein sequence ID" value="MDT0419204.1"/>
    <property type="molecule type" value="Genomic_DNA"/>
</dbReference>
<proteinExistence type="predicted"/>
<feature type="region of interest" description="Disordered" evidence="1">
    <location>
        <begin position="287"/>
        <end position="413"/>
    </location>
</feature>
<evidence type="ECO:0000256" key="2">
    <source>
        <dbReference type="SAM" id="Phobius"/>
    </source>
</evidence>
<dbReference type="InterPro" id="IPR043725">
    <property type="entry name" value="DUF5667"/>
</dbReference>
<feature type="compositionally biased region" description="Basic and acidic residues" evidence="1">
    <location>
        <begin position="308"/>
        <end position="332"/>
    </location>
</feature>
<reference evidence="5" key="1">
    <citation type="submission" date="2023-07" db="EMBL/GenBank/DDBJ databases">
        <title>30 novel species of actinomycetes from the DSMZ collection.</title>
        <authorList>
            <person name="Nouioui I."/>
        </authorList>
    </citation>
    <scope>NUCLEOTIDE SEQUENCE [LARGE SCALE GENOMIC DNA]</scope>
    <source>
        <strain evidence="5">DSM 41982</strain>
    </source>
</reference>
<organism evidence="4 5">
    <name type="scientific">Streptomyces evansiae</name>
    <dbReference type="NCBI Taxonomy" id="3075535"/>
    <lineage>
        <taxon>Bacteria</taxon>
        <taxon>Bacillati</taxon>
        <taxon>Actinomycetota</taxon>
        <taxon>Actinomycetes</taxon>
        <taxon>Kitasatosporales</taxon>
        <taxon>Streptomycetaceae</taxon>
        <taxon>Streptomyces</taxon>
    </lineage>
</organism>
<feature type="region of interest" description="Disordered" evidence="1">
    <location>
        <begin position="17"/>
        <end position="44"/>
    </location>
</feature>
<evidence type="ECO:0000313" key="4">
    <source>
        <dbReference type="EMBL" id="MDT0419204.1"/>
    </source>
</evidence>
<dbReference type="Proteomes" id="UP001183607">
    <property type="component" value="Unassembled WGS sequence"/>
</dbReference>
<keyword evidence="2" id="KW-0812">Transmembrane</keyword>
<protein>
    <submittedName>
        <fullName evidence="4">DUF5667 domain-containing protein</fullName>
    </submittedName>
</protein>
<comment type="caution">
    <text evidence="4">The sequence shown here is derived from an EMBL/GenBank/DDBJ whole genome shotgun (WGS) entry which is preliminary data.</text>
</comment>
<accession>A0ABD5ECS6</accession>
<feature type="transmembrane region" description="Helical" evidence="2">
    <location>
        <begin position="124"/>
        <end position="144"/>
    </location>
</feature>
<evidence type="ECO:0000313" key="5">
    <source>
        <dbReference type="Proteomes" id="UP001183607"/>
    </source>
</evidence>
<keyword evidence="2" id="KW-0472">Membrane</keyword>
<evidence type="ECO:0000256" key="1">
    <source>
        <dbReference type="SAM" id="MobiDB-lite"/>
    </source>
</evidence>
<dbReference type="AlphaFoldDB" id="A0ABD5ECS6"/>
<feature type="compositionally biased region" description="Gly residues" evidence="1">
    <location>
        <begin position="380"/>
        <end position="394"/>
    </location>
</feature>
<feature type="compositionally biased region" description="Pro residues" evidence="1">
    <location>
        <begin position="402"/>
        <end position="413"/>
    </location>
</feature>